<gene>
    <name evidence="1" type="ORF">D3875_01220</name>
</gene>
<dbReference type="AlphaFoldDB" id="A0A418VI03"/>
<organism evidence="1 2">
    <name type="scientific">Deinococcus cavernae</name>
    <dbReference type="NCBI Taxonomy" id="2320857"/>
    <lineage>
        <taxon>Bacteria</taxon>
        <taxon>Thermotogati</taxon>
        <taxon>Deinococcota</taxon>
        <taxon>Deinococci</taxon>
        <taxon>Deinococcales</taxon>
        <taxon>Deinococcaceae</taxon>
        <taxon>Deinococcus</taxon>
    </lineage>
</organism>
<accession>A0A418VI03</accession>
<reference evidence="1 2" key="1">
    <citation type="submission" date="2018-09" db="EMBL/GenBank/DDBJ databases">
        <authorList>
            <person name="Zhu H."/>
        </authorList>
    </citation>
    <scope>NUCLEOTIDE SEQUENCE [LARGE SCALE GENOMIC DNA]</scope>
    <source>
        <strain evidence="1 2">K2S05-167</strain>
    </source>
</reference>
<sequence>MESRLNLLEAHLAVRKAELDEQETADYSAFIDHFPKAIFFANTREALDDFQKDQRIKLLAWFLTYRETLAEAYAGADDLAVQFSSFTGRFHVGSPSVPDSFEKRCAGS</sequence>
<protein>
    <submittedName>
        <fullName evidence="1">Uncharacterized protein</fullName>
    </submittedName>
</protein>
<evidence type="ECO:0000313" key="2">
    <source>
        <dbReference type="Proteomes" id="UP000286287"/>
    </source>
</evidence>
<name>A0A418VI03_9DEIO</name>
<proteinExistence type="predicted"/>
<dbReference type="Proteomes" id="UP000286287">
    <property type="component" value="Unassembled WGS sequence"/>
</dbReference>
<dbReference type="EMBL" id="QYUJ01000004">
    <property type="protein sequence ID" value="RJF75697.1"/>
    <property type="molecule type" value="Genomic_DNA"/>
</dbReference>
<comment type="caution">
    <text evidence="1">The sequence shown here is derived from an EMBL/GenBank/DDBJ whole genome shotgun (WGS) entry which is preliminary data.</text>
</comment>
<evidence type="ECO:0000313" key="1">
    <source>
        <dbReference type="EMBL" id="RJF75697.1"/>
    </source>
</evidence>
<keyword evidence="2" id="KW-1185">Reference proteome</keyword>